<keyword evidence="1" id="KW-0175">Coiled coil</keyword>
<evidence type="ECO:0000313" key="3">
    <source>
        <dbReference type="Proteomes" id="UP000265618"/>
    </source>
</evidence>
<proteinExistence type="predicted"/>
<accession>A0A9K3D1J0</accession>
<sequence>MMDLQAKYREVSHQNSVLKADLTKTNSDMADVTRRGTHLEHKLRREEHERERLQNQYRELIRQKGAMSDRRNIQMMSKLTVGGVSHGEGEADEGDYPSVVGHLRAQCASLKEQLEATRAECDRLRRAKAAAPSSAMVRQKVKEATQESTEDKEGLLETIQFLSKVVADQESTIADCLNFTPAPDPAVESERLQLREERRKLDDDNAVYEAQIVDMESKRVNVQNEERRVRQMFEAAKQMGLIGADEEICL</sequence>
<dbReference type="Proteomes" id="UP000265618">
    <property type="component" value="Unassembled WGS sequence"/>
</dbReference>
<evidence type="ECO:0000256" key="1">
    <source>
        <dbReference type="SAM" id="Coils"/>
    </source>
</evidence>
<comment type="caution">
    <text evidence="2">The sequence shown here is derived from an EMBL/GenBank/DDBJ whole genome shotgun (WGS) entry which is preliminary data.</text>
</comment>
<feature type="coiled-coil region" evidence="1">
    <location>
        <begin position="191"/>
        <end position="225"/>
    </location>
</feature>
<name>A0A9K3D1J0_9EUKA</name>
<gene>
    <name evidence="2" type="ORF">KIPB_008955</name>
</gene>
<feature type="coiled-coil region" evidence="1">
    <location>
        <begin position="36"/>
        <end position="70"/>
    </location>
</feature>
<evidence type="ECO:0000313" key="2">
    <source>
        <dbReference type="EMBL" id="GIQ87002.1"/>
    </source>
</evidence>
<keyword evidence="3" id="KW-1185">Reference proteome</keyword>
<organism evidence="2 3">
    <name type="scientific">Kipferlia bialata</name>
    <dbReference type="NCBI Taxonomy" id="797122"/>
    <lineage>
        <taxon>Eukaryota</taxon>
        <taxon>Metamonada</taxon>
        <taxon>Carpediemonas-like organisms</taxon>
        <taxon>Kipferlia</taxon>
    </lineage>
</organism>
<feature type="coiled-coil region" evidence="1">
    <location>
        <begin position="100"/>
        <end position="127"/>
    </location>
</feature>
<dbReference type="AlphaFoldDB" id="A0A9K3D1J0"/>
<reference evidence="2 3" key="1">
    <citation type="journal article" date="2018" name="PLoS ONE">
        <title>The draft genome of Kipferlia bialata reveals reductive genome evolution in fornicate parasites.</title>
        <authorList>
            <person name="Tanifuji G."/>
            <person name="Takabayashi S."/>
            <person name="Kume K."/>
            <person name="Takagi M."/>
            <person name="Nakayama T."/>
            <person name="Kamikawa R."/>
            <person name="Inagaki Y."/>
            <person name="Hashimoto T."/>
        </authorList>
    </citation>
    <scope>NUCLEOTIDE SEQUENCE [LARGE SCALE GENOMIC DNA]</scope>
    <source>
        <strain evidence="2">NY0173</strain>
    </source>
</reference>
<dbReference type="EMBL" id="BDIP01002907">
    <property type="protein sequence ID" value="GIQ87002.1"/>
    <property type="molecule type" value="Genomic_DNA"/>
</dbReference>
<protein>
    <submittedName>
        <fullName evidence="2">Uncharacterized protein</fullName>
    </submittedName>
</protein>